<evidence type="ECO:0000313" key="4">
    <source>
        <dbReference type="Proteomes" id="UP000774617"/>
    </source>
</evidence>
<dbReference type="PANTHER" id="PTHR35394">
    <property type="entry name" value="DUF3176 DOMAIN-CONTAINING PROTEIN"/>
    <property type="match status" value="1"/>
</dbReference>
<feature type="transmembrane region" description="Helical" evidence="2">
    <location>
        <begin position="111"/>
        <end position="134"/>
    </location>
</feature>
<keyword evidence="4" id="KW-1185">Reference proteome</keyword>
<evidence type="ECO:0000256" key="2">
    <source>
        <dbReference type="SAM" id="Phobius"/>
    </source>
</evidence>
<dbReference type="Proteomes" id="UP000774617">
    <property type="component" value="Unassembled WGS sequence"/>
</dbReference>
<sequence>MRSGCPDHPANLSTQREMGIWTMTQWRSVLAVGRACLRNLQEYLEYLLDFSVDGSGSGFAFGQHIIEYGSVADAVAAIANAFSMYLMSSTPNATRPYGDALSPEVYVVVRWPWLVFPGLLTVLGTLFLGTSLWISRSDRTTFLWKSSLVPLLFHGLSRWHKDELDASDKMEMDEQAKRMEAKLERDGDGSLKSARG</sequence>
<evidence type="ECO:0000256" key="1">
    <source>
        <dbReference type="SAM" id="MobiDB-lite"/>
    </source>
</evidence>
<name>A0ABQ8G7M4_9PEZI</name>
<comment type="caution">
    <text evidence="3">The sequence shown here is derived from an EMBL/GenBank/DDBJ whole genome shotgun (WGS) entry which is preliminary data.</text>
</comment>
<proteinExistence type="predicted"/>
<dbReference type="PANTHER" id="PTHR35394:SF5">
    <property type="entry name" value="DUF3176 DOMAIN-CONTAINING PROTEIN"/>
    <property type="match status" value="1"/>
</dbReference>
<feature type="region of interest" description="Disordered" evidence="1">
    <location>
        <begin position="170"/>
        <end position="196"/>
    </location>
</feature>
<keyword evidence="2" id="KW-1133">Transmembrane helix</keyword>
<keyword evidence="2" id="KW-0812">Transmembrane</keyword>
<accession>A0ABQ8G7M4</accession>
<reference evidence="3 4" key="1">
    <citation type="journal article" date="2021" name="Nat. Commun.">
        <title>Genetic determinants of endophytism in the Arabidopsis root mycobiome.</title>
        <authorList>
            <person name="Mesny F."/>
            <person name="Miyauchi S."/>
            <person name="Thiergart T."/>
            <person name="Pickel B."/>
            <person name="Atanasova L."/>
            <person name="Karlsson M."/>
            <person name="Huettel B."/>
            <person name="Barry K.W."/>
            <person name="Haridas S."/>
            <person name="Chen C."/>
            <person name="Bauer D."/>
            <person name="Andreopoulos W."/>
            <person name="Pangilinan J."/>
            <person name="LaButti K."/>
            <person name="Riley R."/>
            <person name="Lipzen A."/>
            <person name="Clum A."/>
            <person name="Drula E."/>
            <person name="Henrissat B."/>
            <person name="Kohler A."/>
            <person name="Grigoriev I.V."/>
            <person name="Martin F.M."/>
            <person name="Hacquard S."/>
        </authorList>
    </citation>
    <scope>NUCLEOTIDE SEQUENCE [LARGE SCALE GENOMIC DNA]</scope>
    <source>
        <strain evidence="3 4">MPI-SDFR-AT-0080</strain>
    </source>
</reference>
<evidence type="ECO:0000313" key="3">
    <source>
        <dbReference type="EMBL" id="KAH7044653.1"/>
    </source>
</evidence>
<keyword evidence="2" id="KW-0472">Membrane</keyword>
<organism evidence="3 4">
    <name type="scientific">Macrophomina phaseolina</name>
    <dbReference type="NCBI Taxonomy" id="35725"/>
    <lineage>
        <taxon>Eukaryota</taxon>
        <taxon>Fungi</taxon>
        <taxon>Dikarya</taxon>
        <taxon>Ascomycota</taxon>
        <taxon>Pezizomycotina</taxon>
        <taxon>Dothideomycetes</taxon>
        <taxon>Dothideomycetes incertae sedis</taxon>
        <taxon>Botryosphaeriales</taxon>
        <taxon>Botryosphaeriaceae</taxon>
        <taxon>Macrophomina</taxon>
    </lineage>
</organism>
<feature type="compositionally biased region" description="Basic and acidic residues" evidence="1">
    <location>
        <begin position="170"/>
        <end position="189"/>
    </location>
</feature>
<gene>
    <name evidence="3" type="ORF">B0J12DRAFT_670990</name>
</gene>
<dbReference type="EMBL" id="JAGTJR010000020">
    <property type="protein sequence ID" value="KAH7044653.1"/>
    <property type="molecule type" value="Genomic_DNA"/>
</dbReference>
<protein>
    <submittedName>
        <fullName evidence="3">Uncharacterized protein</fullName>
    </submittedName>
</protein>